<reference evidence="5" key="1">
    <citation type="submission" date="2024-05" db="EMBL/GenBank/DDBJ databases">
        <title>Draft Genome Sequences of Flagellimonas sp. MMG031 and Marinobacter sp. MMG032 Isolated from the dinoflagellate Symbiodinium pilosum.</title>
        <authorList>
            <person name="Shikuma N.J."/>
            <person name="Farrell M.V."/>
        </authorList>
    </citation>
    <scope>NUCLEOTIDE SEQUENCE</scope>
    <source>
        <strain evidence="5">MMG031</strain>
    </source>
</reference>
<dbReference type="SUPFAM" id="SSF51735">
    <property type="entry name" value="NAD(P)-binding Rossmann-fold domains"/>
    <property type="match status" value="1"/>
</dbReference>
<feature type="chain" id="PRO_5043986254" evidence="2">
    <location>
        <begin position="32"/>
        <end position="379"/>
    </location>
</feature>
<dbReference type="Pfam" id="PF01408">
    <property type="entry name" value="GFO_IDH_MocA"/>
    <property type="match status" value="1"/>
</dbReference>
<protein>
    <submittedName>
        <fullName evidence="5">Gfo/Idh/MocA family oxidoreductase</fullName>
    </submittedName>
</protein>
<dbReference type="PRINTS" id="PR01775">
    <property type="entry name" value="GLFROXRDTASE"/>
</dbReference>
<dbReference type="InterPro" id="IPR000683">
    <property type="entry name" value="Gfo/Idh/MocA-like_OxRdtase_N"/>
</dbReference>
<dbReference type="EMBL" id="CP157804">
    <property type="protein sequence ID" value="XBQ22115.1"/>
    <property type="molecule type" value="Genomic_DNA"/>
</dbReference>
<dbReference type="PANTHER" id="PTHR43818:SF11">
    <property type="entry name" value="BCDNA.GH03377"/>
    <property type="match status" value="1"/>
</dbReference>
<proteinExistence type="predicted"/>
<accession>A0AAU7MUK5</accession>
<evidence type="ECO:0000259" key="4">
    <source>
        <dbReference type="Pfam" id="PF22725"/>
    </source>
</evidence>
<gene>
    <name evidence="5" type="ORF">ABNE31_10950</name>
</gene>
<dbReference type="InterPro" id="IPR050463">
    <property type="entry name" value="Gfo/Idh/MocA_oxidrdct_glycsds"/>
</dbReference>
<feature type="domain" description="GFO/IDH/MocA-like oxidoreductase" evidence="4">
    <location>
        <begin position="174"/>
        <end position="293"/>
    </location>
</feature>
<dbReference type="InterPro" id="IPR055170">
    <property type="entry name" value="GFO_IDH_MocA-like_dom"/>
</dbReference>
<dbReference type="GO" id="GO:0000166">
    <property type="term" value="F:nucleotide binding"/>
    <property type="evidence" value="ECO:0007669"/>
    <property type="project" value="InterPro"/>
</dbReference>
<feature type="signal peptide" evidence="2">
    <location>
        <begin position="1"/>
        <end position="31"/>
    </location>
</feature>
<keyword evidence="1" id="KW-0560">Oxidoreductase</keyword>
<dbReference type="KEGG" id="fld:ABNE31_10950"/>
<name>A0AAU7MUK5_9FLAO</name>
<dbReference type="InterPro" id="IPR008354">
    <property type="entry name" value="Glc-Fru_OxRdtase_bac"/>
</dbReference>
<dbReference type="SUPFAM" id="SSF55347">
    <property type="entry name" value="Glyceraldehyde-3-phosphate dehydrogenase-like, C-terminal domain"/>
    <property type="match status" value="1"/>
</dbReference>
<keyword evidence="2" id="KW-0732">Signal</keyword>
<evidence type="ECO:0000256" key="1">
    <source>
        <dbReference type="ARBA" id="ARBA00023002"/>
    </source>
</evidence>
<dbReference type="InterPro" id="IPR036291">
    <property type="entry name" value="NAD(P)-bd_dom_sf"/>
</dbReference>
<sequence length="379" mass="41262">MKNITRRNFNSLTAKGIGGAALLSSAPFACAMGVNQKKEKLGIALVGLGSYSTYQLAPALQDTQHCYLAGIVTGTRAKEKIWAEKYGIPKRNIYNYQNFDDIANNEDIDVVYVVLPNSMHAEFSIRAAQAGKHVICEKPMGISVAECDAIIDACKDAGVKLGMGYRLHSEPYTQQVKEFVREKTFGDVLFVSADAAYRSTGNPDQWRLDRSLSGGGALVNMGVYAIQSTIYGTGENPISVAAQEFSTRPDYFKDTDETITAQFKFPSGAVGNISTSHNFNANAMYVSGSSGWFRLQPANNYGPLSGETSRGDVIKFPHESQQKLQMDDFARHVLFGEPNKAPGEMGKRDMMIVEAIYRSIADDGATIALDFEPGFGFGG</sequence>
<organism evidence="5">
    <name type="scientific">Flagellimonas sp. MMG031</name>
    <dbReference type="NCBI Taxonomy" id="3158549"/>
    <lineage>
        <taxon>Bacteria</taxon>
        <taxon>Pseudomonadati</taxon>
        <taxon>Bacteroidota</taxon>
        <taxon>Flavobacteriia</taxon>
        <taxon>Flavobacteriales</taxon>
        <taxon>Flavobacteriaceae</taxon>
        <taxon>Flagellimonas</taxon>
    </lineage>
</organism>
<evidence type="ECO:0000313" key="5">
    <source>
        <dbReference type="EMBL" id="XBQ22115.1"/>
    </source>
</evidence>
<evidence type="ECO:0000259" key="3">
    <source>
        <dbReference type="Pfam" id="PF01408"/>
    </source>
</evidence>
<evidence type="ECO:0000256" key="2">
    <source>
        <dbReference type="SAM" id="SignalP"/>
    </source>
</evidence>
<dbReference type="Gene3D" id="3.30.360.10">
    <property type="entry name" value="Dihydrodipicolinate Reductase, domain 2"/>
    <property type="match status" value="1"/>
</dbReference>
<dbReference type="PANTHER" id="PTHR43818">
    <property type="entry name" value="BCDNA.GH03377"/>
    <property type="match status" value="1"/>
</dbReference>
<dbReference type="Gene3D" id="3.40.50.720">
    <property type="entry name" value="NAD(P)-binding Rossmann-like Domain"/>
    <property type="match status" value="1"/>
</dbReference>
<dbReference type="GO" id="GO:0016491">
    <property type="term" value="F:oxidoreductase activity"/>
    <property type="evidence" value="ECO:0007669"/>
    <property type="project" value="UniProtKB-KW"/>
</dbReference>
<dbReference type="AlphaFoldDB" id="A0AAU7MUK5"/>
<dbReference type="RefSeq" id="WP_349351154.1">
    <property type="nucleotide sequence ID" value="NZ_CP157804.1"/>
</dbReference>
<feature type="domain" description="Gfo/Idh/MocA-like oxidoreductase N-terminal" evidence="3">
    <location>
        <begin position="42"/>
        <end position="165"/>
    </location>
</feature>
<dbReference type="PROSITE" id="PS51318">
    <property type="entry name" value="TAT"/>
    <property type="match status" value="1"/>
</dbReference>
<dbReference type="Pfam" id="PF22725">
    <property type="entry name" value="GFO_IDH_MocA_C3"/>
    <property type="match status" value="1"/>
</dbReference>
<dbReference type="InterPro" id="IPR006311">
    <property type="entry name" value="TAT_signal"/>
</dbReference>